<dbReference type="AlphaFoldDB" id="A0A6M3IQ08"/>
<protein>
    <submittedName>
        <fullName evidence="1">Uncharacterized protein</fullName>
    </submittedName>
</protein>
<sequence length="56" mass="6667">MSFEQLKNIIDWNKENEAKHPIDEDLENNLCPYDAWPLNENSKGYRSCPICGRIWK</sequence>
<name>A0A6M3IQ08_9ZZZZ</name>
<accession>A0A6M3IQ08</accession>
<evidence type="ECO:0000313" key="1">
    <source>
        <dbReference type="EMBL" id="QJA59394.1"/>
    </source>
</evidence>
<reference evidence="1" key="1">
    <citation type="submission" date="2020-03" db="EMBL/GenBank/DDBJ databases">
        <title>The deep terrestrial virosphere.</title>
        <authorList>
            <person name="Holmfeldt K."/>
            <person name="Nilsson E."/>
            <person name="Simone D."/>
            <person name="Lopez-Fernandez M."/>
            <person name="Wu X."/>
            <person name="de Brujin I."/>
            <person name="Lundin D."/>
            <person name="Andersson A."/>
            <person name="Bertilsson S."/>
            <person name="Dopson M."/>
        </authorList>
    </citation>
    <scope>NUCLEOTIDE SEQUENCE</scope>
    <source>
        <strain evidence="1">MM415B01303</strain>
    </source>
</reference>
<organism evidence="1">
    <name type="scientific">viral metagenome</name>
    <dbReference type="NCBI Taxonomy" id="1070528"/>
    <lineage>
        <taxon>unclassified sequences</taxon>
        <taxon>metagenomes</taxon>
        <taxon>organismal metagenomes</taxon>
    </lineage>
</organism>
<dbReference type="EMBL" id="MT141367">
    <property type="protein sequence ID" value="QJA59394.1"/>
    <property type="molecule type" value="Genomic_DNA"/>
</dbReference>
<proteinExistence type="predicted"/>
<gene>
    <name evidence="1" type="ORF">MM415B01303_0029</name>
</gene>